<reference evidence="1 2" key="1">
    <citation type="submission" date="2020-04" db="EMBL/GenBank/DDBJ databases">
        <title>The first description of lens atrophy caused by putative novel Shewanella sp. that is a new emerging pathogen for cultured rainbow trout?</title>
        <authorList>
            <person name="Saticioglu I.B."/>
            <person name="Duman M."/>
            <person name="Altun S."/>
        </authorList>
    </citation>
    <scope>NUCLEOTIDE SEQUENCE [LARGE SCALE GENOMIC DNA]</scope>
    <source>
        <strain evidence="1 2">S-1</strain>
    </source>
</reference>
<organism evidence="1 2">
    <name type="scientific">Shewanella oncorhynchi</name>
    <dbReference type="NCBI Taxonomy" id="2726434"/>
    <lineage>
        <taxon>Bacteria</taxon>
        <taxon>Pseudomonadati</taxon>
        <taxon>Pseudomonadota</taxon>
        <taxon>Gammaproteobacteria</taxon>
        <taxon>Alteromonadales</taxon>
        <taxon>Shewanellaceae</taxon>
        <taxon>Shewanella</taxon>
    </lineage>
</organism>
<dbReference type="RefSeq" id="WP_168826704.1">
    <property type="nucleotide sequence ID" value="NZ_JABAEB010000011.1"/>
</dbReference>
<comment type="caution">
    <text evidence="1">The sequence shown here is derived from an EMBL/GenBank/DDBJ whole genome shotgun (WGS) entry which is preliminary data.</text>
</comment>
<name>A0ABX1KQY0_9GAMM</name>
<evidence type="ECO:0000313" key="1">
    <source>
        <dbReference type="EMBL" id="NLQ24592.1"/>
    </source>
</evidence>
<proteinExistence type="predicted"/>
<gene>
    <name evidence="1" type="ORF">HGO26_17115</name>
</gene>
<accession>A0ABX1KQY0</accession>
<dbReference type="EMBL" id="JABAEB010000011">
    <property type="protein sequence ID" value="NLQ24592.1"/>
    <property type="molecule type" value="Genomic_DNA"/>
</dbReference>
<sequence>MKFTGKSVRSLTKFIKVAGSATKVRLIINLLELSTELILQLGFDDKPIAGDYLIPSVLGKHTRFNVNGAIKVRKDLPLEPESVMFYGSSRDWHGGRHSGIRTRTIKKYPRENISAPSETFEIIEMNGYLFLSSAELNLNDSDETRNIHVTNIMLECFSEFEIYDVDKESIIGPKLKRLQWDILPPGECPWIKAKPIILKRTEHLEENDKKVIEHRMKIISRKNPDFLATGRAGFSGYFVYGFKYQNVYVLESMEFDNATYVFNSEWEKISQLTKSQIINSDLPHKRIIHNKKWNLSVVNAISGK</sequence>
<evidence type="ECO:0000313" key="2">
    <source>
        <dbReference type="Proteomes" id="UP000527352"/>
    </source>
</evidence>
<dbReference type="Proteomes" id="UP000527352">
    <property type="component" value="Unassembled WGS sequence"/>
</dbReference>
<protein>
    <submittedName>
        <fullName evidence="1">Uncharacterized protein</fullName>
    </submittedName>
</protein>
<keyword evidence="2" id="KW-1185">Reference proteome</keyword>